<reference evidence="3 5" key="2">
    <citation type="submission" date="2018-11" db="EMBL/GenBank/DDBJ databases">
        <authorList>
            <consortium name="Pathogen Informatics"/>
        </authorList>
    </citation>
    <scope>NUCLEOTIDE SEQUENCE [LARGE SCALE GENOMIC DNA]</scope>
</reference>
<keyword evidence="2" id="KW-0472">Membrane</keyword>
<keyword evidence="2" id="KW-0812">Transmembrane</keyword>
<name>A0A0N4UJ48_DRAME</name>
<dbReference type="AlphaFoldDB" id="A0A0N4UJ48"/>
<accession>A0A0N4UJ48</accession>
<keyword evidence="5" id="KW-1185">Reference proteome</keyword>
<reference evidence="6" key="1">
    <citation type="submission" date="2017-02" db="UniProtKB">
        <authorList>
            <consortium name="WormBaseParasite"/>
        </authorList>
    </citation>
    <scope>IDENTIFICATION</scope>
</reference>
<dbReference type="CDD" id="cd20534">
    <property type="entry name" value="CYCLIN_CCNM_CCNQ_rpt1"/>
    <property type="match status" value="1"/>
</dbReference>
<evidence type="ECO:0000313" key="3">
    <source>
        <dbReference type="EMBL" id="VDN60124.1"/>
    </source>
</evidence>
<dbReference type="PANTHER" id="PTHR10026">
    <property type="entry name" value="CYCLIN"/>
    <property type="match status" value="1"/>
</dbReference>
<dbReference type="GO" id="GO:0006357">
    <property type="term" value="P:regulation of transcription by RNA polymerase II"/>
    <property type="evidence" value="ECO:0007669"/>
    <property type="project" value="InterPro"/>
</dbReference>
<feature type="transmembrane region" description="Helical" evidence="2">
    <location>
        <begin position="172"/>
        <end position="189"/>
    </location>
</feature>
<dbReference type="SUPFAM" id="SSF47954">
    <property type="entry name" value="Cyclin-like"/>
    <property type="match status" value="2"/>
</dbReference>
<dbReference type="STRING" id="318479.A0A0N4UJ48"/>
<evidence type="ECO:0000313" key="6">
    <source>
        <dbReference type="WBParaSite" id="DME_0000766301-mRNA-1"/>
    </source>
</evidence>
<dbReference type="Gene3D" id="1.10.472.10">
    <property type="entry name" value="Cyclin-like"/>
    <property type="match status" value="2"/>
</dbReference>
<dbReference type="Proteomes" id="UP000274756">
    <property type="component" value="Unassembled WGS sequence"/>
</dbReference>
<gene>
    <name evidence="3" type="ORF">DME_LOCUS10097</name>
</gene>
<dbReference type="InterPro" id="IPR048055">
    <property type="entry name" value="Cyclin-Q_first_cyclin_box"/>
</dbReference>
<protein>
    <submittedName>
        <fullName evidence="6">Cyclin_C domain-containing protein</fullName>
    </submittedName>
</protein>
<evidence type="ECO:0000313" key="5">
    <source>
        <dbReference type="Proteomes" id="UP000274756"/>
    </source>
</evidence>
<evidence type="ECO:0000256" key="2">
    <source>
        <dbReference type="SAM" id="Phobius"/>
    </source>
</evidence>
<keyword evidence="1" id="KW-0195">Cyclin</keyword>
<proteinExistence type="predicted"/>
<dbReference type="InterPro" id="IPR043198">
    <property type="entry name" value="Cyclin/Ssn8"/>
</dbReference>
<organism evidence="4 6">
    <name type="scientific">Dracunculus medinensis</name>
    <name type="common">Guinea worm</name>
    <dbReference type="NCBI Taxonomy" id="318479"/>
    <lineage>
        <taxon>Eukaryota</taxon>
        <taxon>Metazoa</taxon>
        <taxon>Ecdysozoa</taxon>
        <taxon>Nematoda</taxon>
        <taxon>Chromadorea</taxon>
        <taxon>Rhabditida</taxon>
        <taxon>Spirurina</taxon>
        <taxon>Dracunculoidea</taxon>
        <taxon>Dracunculidae</taxon>
        <taxon>Dracunculus</taxon>
    </lineage>
</organism>
<dbReference type="OrthoDB" id="79090at2759"/>
<dbReference type="InterPro" id="IPR036915">
    <property type="entry name" value="Cyclin-like_sf"/>
</dbReference>
<dbReference type="Proteomes" id="UP000038040">
    <property type="component" value="Unplaced"/>
</dbReference>
<dbReference type="EMBL" id="UYYG01001202">
    <property type="protein sequence ID" value="VDN60124.1"/>
    <property type="molecule type" value="Genomic_DNA"/>
</dbReference>
<keyword evidence="2" id="KW-1133">Transmembrane helix</keyword>
<dbReference type="WBParaSite" id="DME_0000766301-mRNA-1">
    <property type="protein sequence ID" value="DME_0000766301-mRNA-1"/>
    <property type="gene ID" value="DME_0000766301"/>
</dbReference>
<dbReference type="GO" id="GO:0016538">
    <property type="term" value="F:cyclin-dependent protein serine/threonine kinase regulator activity"/>
    <property type="evidence" value="ECO:0007669"/>
    <property type="project" value="InterPro"/>
</dbReference>
<evidence type="ECO:0000256" key="1">
    <source>
        <dbReference type="ARBA" id="ARBA00023127"/>
    </source>
</evidence>
<evidence type="ECO:0000313" key="4">
    <source>
        <dbReference type="Proteomes" id="UP000038040"/>
    </source>
</evidence>
<sequence length="193" mass="22586">MMDLEKRRKVFTFVIESGIRLQARNQTICSACILTHRALSHEDSDAFCPYEDEIVGIRDVINIAYSVIYPDRPLLDVGPTLWNLRESLVQMEYITLRFLDFRMTTRNPHNFLLHYISALQHWCPREFEQKHVGELSFILLRDAHVHPDWVLAHSPQTVAIICLSIALRASKVNFLNFLFIYISIHHIIINQSQ</sequence>